<name>A0ACA9SYE9_9GLOM</name>
<reference evidence="1" key="1">
    <citation type="submission" date="2021-06" db="EMBL/GenBank/DDBJ databases">
        <authorList>
            <person name="Kallberg Y."/>
            <person name="Tangrot J."/>
            <person name="Rosling A."/>
        </authorList>
    </citation>
    <scope>NUCLEOTIDE SEQUENCE</scope>
    <source>
        <strain evidence="1">MA461A</strain>
    </source>
</reference>
<proteinExistence type="predicted"/>
<feature type="non-terminal residue" evidence="1">
    <location>
        <position position="65"/>
    </location>
</feature>
<evidence type="ECO:0000313" key="1">
    <source>
        <dbReference type="EMBL" id="CAG8852257.1"/>
    </source>
</evidence>
<feature type="non-terminal residue" evidence="1">
    <location>
        <position position="1"/>
    </location>
</feature>
<evidence type="ECO:0000313" key="2">
    <source>
        <dbReference type="Proteomes" id="UP000789920"/>
    </source>
</evidence>
<comment type="caution">
    <text evidence="1">The sequence shown here is derived from an EMBL/GenBank/DDBJ whole genome shotgun (WGS) entry which is preliminary data.</text>
</comment>
<accession>A0ACA9SYE9</accession>
<dbReference type="Proteomes" id="UP000789920">
    <property type="component" value="Unassembled WGS sequence"/>
</dbReference>
<keyword evidence="2" id="KW-1185">Reference proteome</keyword>
<gene>
    <name evidence="1" type="ORF">RPERSI_LOCUS36979</name>
</gene>
<sequence>CSKPETDITYCPKLKDWGLTYDDGPSANTPAILDHLKQNNQKATFFVIGSRVFQNPEILKRTVDE</sequence>
<dbReference type="EMBL" id="CAJVQC010180907">
    <property type="protein sequence ID" value="CAG8852257.1"/>
    <property type="molecule type" value="Genomic_DNA"/>
</dbReference>
<organism evidence="1 2">
    <name type="scientific">Racocetra persica</name>
    <dbReference type="NCBI Taxonomy" id="160502"/>
    <lineage>
        <taxon>Eukaryota</taxon>
        <taxon>Fungi</taxon>
        <taxon>Fungi incertae sedis</taxon>
        <taxon>Mucoromycota</taxon>
        <taxon>Glomeromycotina</taxon>
        <taxon>Glomeromycetes</taxon>
        <taxon>Diversisporales</taxon>
        <taxon>Gigasporaceae</taxon>
        <taxon>Racocetra</taxon>
    </lineage>
</organism>
<protein>
    <submittedName>
        <fullName evidence="1">1914_t:CDS:1</fullName>
    </submittedName>
</protein>